<feature type="transmembrane region" description="Helical" evidence="8">
    <location>
        <begin position="6"/>
        <end position="29"/>
    </location>
</feature>
<dbReference type="InterPro" id="IPR039475">
    <property type="entry name" value="ILEI_FAM3C"/>
</dbReference>
<comment type="similarity">
    <text evidence="2">Belongs to the FAM3 family.</text>
</comment>
<reference evidence="11" key="1">
    <citation type="submission" date="2018-06" db="EMBL/GenBank/DDBJ databases">
        <title>Genome assembly of Danube salmon.</title>
        <authorList>
            <person name="Macqueen D.J."/>
            <person name="Gundappa M.K."/>
        </authorList>
    </citation>
    <scope>NUCLEOTIDE SEQUENCE [LARGE SCALE GENOMIC DNA]</scope>
</reference>
<evidence type="ECO:0000256" key="4">
    <source>
        <dbReference type="ARBA" id="ARBA00022729"/>
    </source>
</evidence>
<keyword evidence="8" id="KW-0472">Membrane</keyword>
<evidence type="ECO:0000256" key="2">
    <source>
        <dbReference type="ARBA" id="ARBA00010905"/>
    </source>
</evidence>
<dbReference type="Pfam" id="PF15711">
    <property type="entry name" value="ILEI"/>
    <property type="match status" value="1"/>
</dbReference>
<evidence type="ECO:0000256" key="1">
    <source>
        <dbReference type="ARBA" id="ARBA00004613"/>
    </source>
</evidence>
<keyword evidence="11" id="KW-1185">Reference proteome</keyword>
<evidence type="ECO:0000313" key="11">
    <source>
        <dbReference type="Proteomes" id="UP000314982"/>
    </source>
</evidence>
<dbReference type="InterPro" id="IPR039220">
    <property type="entry name" value="FAM3"/>
</dbReference>
<evidence type="ECO:0000259" key="9">
    <source>
        <dbReference type="Pfam" id="PF15711"/>
    </source>
</evidence>
<evidence type="ECO:0000313" key="10">
    <source>
        <dbReference type="Ensembl" id="ENSHHUP00000051359.1"/>
    </source>
</evidence>
<evidence type="ECO:0000256" key="6">
    <source>
        <dbReference type="ARBA" id="ARBA00023157"/>
    </source>
</evidence>
<dbReference type="GO" id="GO:0005576">
    <property type="term" value="C:extracellular region"/>
    <property type="evidence" value="ECO:0007669"/>
    <property type="project" value="UniProtKB-SubCell"/>
</dbReference>
<protein>
    <submittedName>
        <fullName evidence="10">FAM3 metabolism regulating signaling molecule D</fullName>
    </submittedName>
</protein>
<dbReference type="Ensembl" id="ENSHHUT00000053174.1">
    <property type="protein sequence ID" value="ENSHHUP00000051359.1"/>
    <property type="gene ID" value="ENSHHUG00000030921.1"/>
</dbReference>
<accession>A0A4W5NQL3</accession>
<proteinExistence type="inferred from homology"/>
<reference evidence="10" key="3">
    <citation type="submission" date="2025-09" db="UniProtKB">
        <authorList>
            <consortium name="Ensembl"/>
        </authorList>
    </citation>
    <scope>IDENTIFICATION</scope>
</reference>
<keyword evidence="3" id="KW-0964">Secreted</keyword>
<dbReference type="STRING" id="62062.ENSHHUP00000051359"/>
<keyword evidence="4" id="KW-0732">Signal</keyword>
<keyword evidence="8" id="KW-1133">Transmembrane helix</keyword>
<reference evidence="10" key="2">
    <citation type="submission" date="2025-08" db="UniProtKB">
        <authorList>
            <consortium name="Ensembl"/>
        </authorList>
    </citation>
    <scope>IDENTIFICATION</scope>
</reference>
<evidence type="ECO:0000256" key="5">
    <source>
        <dbReference type="ARBA" id="ARBA00022734"/>
    </source>
</evidence>
<comment type="subcellular location">
    <subcellularLocation>
        <location evidence="1">Secreted</location>
    </subcellularLocation>
</comment>
<organism evidence="10 11">
    <name type="scientific">Hucho hucho</name>
    <name type="common">huchen</name>
    <dbReference type="NCBI Taxonomy" id="62062"/>
    <lineage>
        <taxon>Eukaryota</taxon>
        <taxon>Metazoa</taxon>
        <taxon>Chordata</taxon>
        <taxon>Craniata</taxon>
        <taxon>Vertebrata</taxon>
        <taxon>Euteleostomi</taxon>
        <taxon>Actinopterygii</taxon>
        <taxon>Neopterygii</taxon>
        <taxon>Teleostei</taxon>
        <taxon>Protacanthopterygii</taxon>
        <taxon>Salmoniformes</taxon>
        <taxon>Salmonidae</taxon>
        <taxon>Salmoninae</taxon>
        <taxon>Hucho</taxon>
    </lineage>
</organism>
<keyword evidence="8" id="KW-0812">Transmembrane</keyword>
<dbReference type="PANTHER" id="PTHR14592">
    <property type="entry name" value="UNCHARACTERIZED FAM3"/>
    <property type="match status" value="1"/>
</dbReference>
<dbReference type="GeneTree" id="ENSGT00950000183004"/>
<evidence type="ECO:0000256" key="7">
    <source>
        <dbReference type="PROSITE-ProRule" id="PRU01375"/>
    </source>
</evidence>
<dbReference type="Proteomes" id="UP000314982">
    <property type="component" value="Unassembled WGS sequence"/>
</dbReference>
<dbReference type="InterPro" id="IPR039477">
    <property type="entry name" value="ILEI/PANDER_dom"/>
</dbReference>
<sequence length="250" mass="27892">MYVLLWLWLLDIVYAVTFLIVILVIWGIYTNPPYIHQRARVMQQRIFGAQKAAVVTAAVPETSHPKCSLSKNCPIDHFAFQIKSGAATVVGPKICFDGNIVMSGVMNNVGPGLNLVLVNGENGKIEKLDYFNMYSGETKAILDFLKMIKPGMIVLVASFDDAATKMTDEIRNIFAGLGSSSIKDVKFRDNWVFAGGAGTEQKSPFEKVSEHLKHRHCLLQISRSIDIKSLFCPATFLQYYYTIVVYTVIV</sequence>
<name>A0A4W5NQL3_9TELE</name>
<evidence type="ECO:0000256" key="8">
    <source>
        <dbReference type="SAM" id="Phobius"/>
    </source>
</evidence>
<dbReference type="AlphaFoldDB" id="A0A4W5NQL3"/>
<keyword evidence="6" id="KW-1015">Disulfide bond</keyword>
<dbReference type="CDD" id="cd13940">
    <property type="entry name" value="ILEI_FAM3C"/>
    <property type="match status" value="1"/>
</dbReference>
<dbReference type="PROSITE" id="PS52031">
    <property type="entry name" value="GG_LECTIN"/>
    <property type="match status" value="1"/>
</dbReference>
<keyword evidence="5 7" id="KW-0430">Lectin</keyword>
<feature type="domain" description="ILEI/PANDER" evidence="9">
    <location>
        <begin position="112"/>
        <end position="198"/>
    </location>
</feature>
<dbReference type="GO" id="GO:0030246">
    <property type="term" value="F:carbohydrate binding"/>
    <property type="evidence" value="ECO:0007669"/>
    <property type="project" value="UniProtKB-UniRule"/>
</dbReference>
<evidence type="ECO:0000256" key="3">
    <source>
        <dbReference type="ARBA" id="ARBA00022525"/>
    </source>
</evidence>